<dbReference type="Gene3D" id="3.30.470.20">
    <property type="entry name" value="ATP-grasp fold, B domain"/>
    <property type="match status" value="1"/>
</dbReference>
<gene>
    <name evidence="3" type="ORF">ACFYZM_22795</name>
</gene>
<organism evidence="3 4">
    <name type="scientific">Streptomyces nondiastaticus</name>
    <dbReference type="NCBI Taxonomy" id="3154512"/>
    <lineage>
        <taxon>Bacteria</taxon>
        <taxon>Bacillati</taxon>
        <taxon>Actinomycetota</taxon>
        <taxon>Actinomycetes</taxon>
        <taxon>Kitasatosporales</taxon>
        <taxon>Streptomycetaceae</taxon>
        <taxon>Streptomyces</taxon>
    </lineage>
</organism>
<keyword evidence="1" id="KW-0067">ATP-binding</keyword>
<evidence type="ECO:0000256" key="1">
    <source>
        <dbReference type="PROSITE-ProRule" id="PRU00409"/>
    </source>
</evidence>
<evidence type="ECO:0000259" key="2">
    <source>
        <dbReference type="PROSITE" id="PS50975"/>
    </source>
</evidence>
<dbReference type="InterPro" id="IPR011761">
    <property type="entry name" value="ATP-grasp"/>
</dbReference>
<dbReference type="InterPro" id="IPR003806">
    <property type="entry name" value="ATP-grasp_PylC-type"/>
</dbReference>
<accession>A0ABW6U3T1</accession>
<proteinExistence type="predicted"/>
<evidence type="ECO:0000313" key="3">
    <source>
        <dbReference type="EMBL" id="MFF4219091.1"/>
    </source>
</evidence>
<protein>
    <submittedName>
        <fullName evidence="3">ATP-grasp domain-containing protein</fullName>
    </submittedName>
</protein>
<name>A0ABW6U3T1_9ACTN</name>
<keyword evidence="4" id="KW-1185">Reference proteome</keyword>
<dbReference type="PROSITE" id="PS50975">
    <property type="entry name" value="ATP_GRASP"/>
    <property type="match status" value="1"/>
</dbReference>
<dbReference type="Proteomes" id="UP001602123">
    <property type="component" value="Unassembled WGS sequence"/>
</dbReference>
<dbReference type="Pfam" id="PF02655">
    <property type="entry name" value="ATP-grasp_3"/>
    <property type="match status" value="1"/>
</dbReference>
<dbReference type="EMBL" id="JBIAUT010000009">
    <property type="protein sequence ID" value="MFF4219091.1"/>
    <property type="molecule type" value="Genomic_DNA"/>
</dbReference>
<evidence type="ECO:0000313" key="4">
    <source>
        <dbReference type="Proteomes" id="UP001602123"/>
    </source>
</evidence>
<reference evidence="3 4" key="1">
    <citation type="submission" date="2024-10" db="EMBL/GenBank/DDBJ databases">
        <title>The Natural Products Discovery Center: Release of the First 8490 Sequenced Strains for Exploring Actinobacteria Biosynthetic Diversity.</title>
        <authorList>
            <person name="Kalkreuter E."/>
            <person name="Kautsar S.A."/>
            <person name="Yang D."/>
            <person name="Bader C.D."/>
            <person name="Teijaro C.N."/>
            <person name="Fluegel L."/>
            <person name="Davis C.M."/>
            <person name="Simpson J.R."/>
            <person name="Lauterbach L."/>
            <person name="Steele A.D."/>
            <person name="Gui C."/>
            <person name="Meng S."/>
            <person name="Li G."/>
            <person name="Viehrig K."/>
            <person name="Ye F."/>
            <person name="Su P."/>
            <person name="Kiefer A.F."/>
            <person name="Nichols A."/>
            <person name="Cepeda A.J."/>
            <person name="Yan W."/>
            <person name="Fan B."/>
            <person name="Jiang Y."/>
            <person name="Adhikari A."/>
            <person name="Zheng C.-J."/>
            <person name="Schuster L."/>
            <person name="Cowan T.M."/>
            <person name="Smanski M.J."/>
            <person name="Chevrette M.G."/>
            <person name="De Carvalho L.P.S."/>
            <person name="Shen B."/>
        </authorList>
    </citation>
    <scope>NUCLEOTIDE SEQUENCE [LARGE SCALE GENOMIC DNA]</scope>
    <source>
        <strain evidence="3 4">NPDC001650</strain>
    </source>
</reference>
<feature type="domain" description="ATP-grasp" evidence="2">
    <location>
        <begin position="138"/>
        <end position="330"/>
    </location>
</feature>
<dbReference type="SUPFAM" id="SSF56059">
    <property type="entry name" value="Glutathione synthetase ATP-binding domain-like"/>
    <property type="match status" value="1"/>
</dbReference>
<sequence>MITSLDDAYDALRGTGWLGFTPRPFLFLPLLRTRILSVLVSGQRMDPGWASRFGVECLSAEELTRMRDEAGGRSDLEHLLPRAGDLLSRRWRGHRLALASYGQWWPEWRAALAGSGLHVQPPPAGPLPDVLTDKTCMRPWLRSLHVRTPADTVTARLDHVSLRRRFGSPYVVQQPRGTGGHGTHLVRDEQDLGRIPPGGPWLVSRCADGVPINHHGLVGSDGTVCVLPASVQFTDLRDTGVPFGTYAGCDFGAVGVLPAAGRDGARGAVERIGHGLAHVGYRGTFGVDLLVTGDDVLILEVNCRMQSSTWLLGELELAAGLLPTQLRHVLEQHGHGTAGEYLPEAAGAVQLMLRHSGPPALVNGVPRSGRYAISGPGDFVRRGEGYGLLECGADEIVLLHLPRPATVLASGAALARLISRRPLTTPDGRALTARGRQAVSAATSLFALEPVAP</sequence>
<keyword evidence="1" id="KW-0547">Nucleotide-binding</keyword>
<comment type="caution">
    <text evidence="3">The sequence shown here is derived from an EMBL/GenBank/DDBJ whole genome shotgun (WGS) entry which is preliminary data.</text>
</comment>
<dbReference type="RefSeq" id="WP_388630092.1">
    <property type="nucleotide sequence ID" value="NZ_JBIAUT010000009.1"/>
</dbReference>